<name>A0AA88YG35_PINIB</name>
<evidence type="ECO:0000256" key="11">
    <source>
        <dbReference type="ARBA" id="ARBA00023295"/>
    </source>
</evidence>
<sequence length="628" mass="72429">MLYPRQTWARAFIHDLTGMWNFRADDSVSRRQGFDEQWYLHSLSKTGKVIPMPVPSSYNDITQDKGLRDFVGWAWYDTEFYFPRELLNKRIVLRLDSVHYNAIVWVNGQEIMRHDGGHLPFEGEILGHQLSVDDLNRITVAVNNTLTPTTLPPGEIIYENDTNRYPPGYFVQKLQMDFFNYAGIHRSVKIYTTPKVYVNDITLVTDYKDDKGFVNFNITTSTSSPSDLRSIDVVVRDAYDHVVGKAGNLKGTIDIPNPNLWWPWTMNTSSPAYLYKFEVTIVTKDGEKDNYLLPFGIRTINVTNTQLLINDRPFYCHGVAKHEDSDIRGKGLDFPLIAKDFNLLKWLGTNCIRTSHYPYAEEIMDQCDRQGIVVIDECPGVGITKKNNFGPVSLSHHLKVMEELVQRDKNRPSVIMWSTANEPDSALPEAVAYFRPILEHTKALDPTRPVTFVANQDVNKELVSQYVDVICINRYNAWYTDCSHTELIQRQLGNDLHKWHGKFNKPIIVAEYGADTIAGLHQDPSFVFTEEYQIEFMNEYHQVFDSLRGDFLVGEMVWNFADFMTKQEIIRVVGNKKGVFTRQRQPKMSAHLLRSRYYKIINSTDVYKGHSGKLGFNHYSNIFPNIIG</sequence>
<comment type="subcellular location">
    <subcellularLocation>
        <location evidence="2">Lysosome</location>
    </subcellularLocation>
</comment>
<dbReference type="PROSITE" id="PS00608">
    <property type="entry name" value="GLYCOSYL_HYDROL_F2_2"/>
    <property type="match status" value="1"/>
</dbReference>
<keyword evidence="10 12" id="KW-0458">Lysosome</keyword>
<dbReference type="Pfam" id="PF00703">
    <property type="entry name" value="Glyco_hydro_2"/>
    <property type="match status" value="1"/>
</dbReference>
<dbReference type="Gene3D" id="3.20.20.80">
    <property type="entry name" value="Glycosidases"/>
    <property type="match status" value="1"/>
</dbReference>
<protein>
    <recommendedName>
        <fullName evidence="6 12">Beta-glucuronidase</fullName>
        <ecNumber evidence="5 12">3.2.1.31</ecNumber>
    </recommendedName>
</protein>
<keyword evidence="7" id="KW-0732">Signal</keyword>
<dbReference type="GO" id="GO:0005975">
    <property type="term" value="P:carbohydrate metabolic process"/>
    <property type="evidence" value="ECO:0007669"/>
    <property type="project" value="InterPro"/>
</dbReference>
<evidence type="ECO:0000313" key="16">
    <source>
        <dbReference type="EMBL" id="KAK3104786.1"/>
    </source>
</evidence>
<dbReference type="Gene3D" id="2.60.120.260">
    <property type="entry name" value="Galactose-binding domain-like"/>
    <property type="match status" value="1"/>
</dbReference>
<feature type="domain" description="Glycoside hydrolase family 2 immunoglobulin-like beta-sandwich" evidence="13">
    <location>
        <begin position="196"/>
        <end position="298"/>
    </location>
</feature>
<dbReference type="PANTHER" id="PTHR10066:SF67">
    <property type="entry name" value="BETA-GLUCURONIDASE"/>
    <property type="match status" value="1"/>
</dbReference>
<dbReference type="InterPro" id="IPR013783">
    <property type="entry name" value="Ig-like_fold"/>
</dbReference>
<evidence type="ECO:0000256" key="4">
    <source>
        <dbReference type="ARBA" id="ARBA00011881"/>
    </source>
</evidence>
<gene>
    <name evidence="16" type="ORF">FSP39_010062</name>
</gene>
<dbReference type="GO" id="GO:0019391">
    <property type="term" value="P:glucuronoside catabolic process"/>
    <property type="evidence" value="ECO:0007669"/>
    <property type="project" value="TreeGrafter"/>
</dbReference>
<dbReference type="InterPro" id="IPR036156">
    <property type="entry name" value="Beta-gal/glucu_dom_sf"/>
</dbReference>
<dbReference type="InterPro" id="IPR023230">
    <property type="entry name" value="Glyco_hydro_2_CS"/>
</dbReference>
<dbReference type="GO" id="GO:0005764">
    <property type="term" value="C:lysosome"/>
    <property type="evidence" value="ECO:0007669"/>
    <property type="project" value="UniProtKB-SubCell"/>
</dbReference>
<evidence type="ECO:0000259" key="14">
    <source>
        <dbReference type="Pfam" id="PF02836"/>
    </source>
</evidence>
<evidence type="ECO:0000256" key="9">
    <source>
        <dbReference type="ARBA" id="ARBA00023180"/>
    </source>
</evidence>
<evidence type="ECO:0000256" key="12">
    <source>
        <dbReference type="RuleBase" id="RU361154"/>
    </source>
</evidence>
<accession>A0AA88YG35</accession>
<feature type="domain" description="Glycosyl hydrolases family 2 sugar binding" evidence="15">
    <location>
        <begin position="14"/>
        <end position="194"/>
    </location>
</feature>
<dbReference type="InterPro" id="IPR023232">
    <property type="entry name" value="Glyco_hydro_2_AS"/>
</dbReference>
<evidence type="ECO:0000256" key="10">
    <source>
        <dbReference type="ARBA" id="ARBA00023228"/>
    </source>
</evidence>
<comment type="similarity">
    <text evidence="3 12">Belongs to the glycosyl hydrolase 2 family.</text>
</comment>
<keyword evidence="17" id="KW-1185">Reference proteome</keyword>
<feature type="domain" description="Glycoside hydrolase family 2 catalytic" evidence="14">
    <location>
        <begin position="300"/>
        <end position="600"/>
    </location>
</feature>
<dbReference type="InterPro" id="IPR017853">
    <property type="entry name" value="GH"/>
</dbReference>
<evidence type="ECO:0000256" key="2">
    <source>
        <dbReference type="ARBA" id="ARBA00004371"/>
    </source>
</evidence>
<dbReference type="GO" id="GO:0004566">
    <property type="term" value="F:beta-glucuronidase activity"/>
    <property type="evidence" value="ECO:0007669"/>
    <property type="project" value="UniProtKB-EC"/>
</dbReference>
<dbReference type="EMBL" id="VSWD01000004">
    <property type="protein sequence ID" value="KAK3104786.1"/>
    <property type="molecule type" value="Genomic_DNA"/>
</dbReference>
<dbReference type="SUPFAM" id="SSF49785">
    <property type="entry name" value="Galactose-binding domain-like"/>
    <property type="match status" value="1"/>
</dbReference>
<dbReference type="Pfam" id="PF02837">
    <property type="entry name" value="Glyco_hydro_2_N"/>
    <property type="match status" value="1"/>
</dbReference>
<dbReference type="GO" id="GO:0030246">
    <property type="term" value="F:carbohydrate binding"/>
    <property type="evidence" value="ECO:0007669"/>
    <property type="project" value="TreeGrafter"/>
</dbReference>
<evidence type="ECO:0000256" key="1">
    <source>
        <dbReference type="ARBA" id="ARBA00003025"/>
    </source>
</evidence>
<dbReference type="NCBIfam" id="NF007538">
    <property type="entry name" value="PRK10150.1"/>
    <property type="match status" value="1"/>
</dbReference>
<evidence type="ECO:0000256" key="8">
    <source>
        <dbReference type="ARBA" id="ARBA00022801"/>
    </source>
</evidence>
<comment type="caution">
    <text evidence="16">The sequence shown here is derived from an EMBL/GenBank/DDBJ whole genome shotgun (WGS) entry which is preliminary data.</text>
</comment>
<dbReference type="AlphaFoldDB" id="A0AA88YG35"/>
<dbReference type="PROSITE" id="PS00719">
    <property type="entry name" value="GLYCOSYL_HYDROL_F2_1"/>
    <property type="match status" value="1"/>
</dbReference>
<evidence type="ECO:0000259" key="15">
    <source>
        <dbReference type="Pfam" id="PF02837"/>
    </source>
</evidence>
<comment type="activity regulation">
    <text evidence="12">Inhibited by L-aspartic acid.</text>
</comment>
<dbReference type="FunFam" id="2.60.40.10:FF:000628">
    <property type="entry name" value="Beta-glucuronidase"/>
    <property type="match status" value="1"/>
</dbReference>
<dbReference type="InterPro" id="IPR006102">
    <property type="entry name" value="Ig-like_GH2"/>
</dbReference>
<evidence type="ECO:0000256" key="5">
    <source>
        <dbReference type="ARBA" id="ARBA00012761"/>
    </source>
</evidence>
<dbReference type="InterPro" id="IPR006104">
    <property type="entry name" value="Glyco_hydro_2_N"/>
</dbReference>
<dbReference type="InterPro" id="IPR006101">
    <property type="entry name" value="Glyco_hydro_2"/>
</dbReference>
<dbReference type="FunFam" id="3.20.20.80:FF:000029">
    <property type="entry name" value="Beta-glucuronidase"/>
    <property type="match status" value="1"/>
</dbReference>
<dbReference type="InterPro" id="IPR008979">
    <property type="entry name" value="Galactose-bd-like_sf"/>
</dbReference>
<dbReference type="Gene3D" id="2.60.40.10">
    <property type="entry name" value="Immunoglobulins"/>
    <property type="match status" value="1"/>
</dbReference>
<evidence type="ECO:0000256" key="7">
    <source>
        <dbReference type="ARBA" id="ARBA00022729"/>
    </source>
</evidence>
<organism evidence="16 17">
    <name type="scientific">Pinctada imbricata</name>
    <name type="common">Atlantic pearl-oyster</name>
    <name type="synonym">Pinctada martensii</name>
    <dbReference type="NCBI Taxonomy" id="66713"/>
    <lineage>
        <taxon>Eukaryota</taxon>
        <taxon>Metazoa</taxon>
        <taxon>Spiralia</taxon>
        <taxon>Lophotrochozoa</taxon>
        <taxon>Mollusca</taxon>
        <taxon>Bivalvia</taxon>
        <taxon>Autobranchia</taxon>
        <taxon>Pteriomorphia</taxon>
        <taxon>Pterioida</taxon>
        <taxon>Pterioidea</taxon>
        <taxon>Pteriidae</taxon>
        <taxon>Pinctada</taxon>
    </lineage>
</organism>
<comment type="subunit">
    <text evidence="4 12">Homotetramer.</text>
</comment>
<dbReference type="SUPFAM" id="SSF51445">
    <property type="entry name" value="(Trans)glycosidases"/>
    <property type="match status" value="1"/>
</dbReference>
<evidence type="ECO:0000313" key="17">
    <source>
        <dbReference type="Proteomes" id="UP001186944"/>
    </source>
</evidence>
<dbReference type="InterPro" id="IPR006103">
    <property type="entry name" value="Glyco_hydro_2_cat"/>
</dbReference>
<keyword evidence="9" id="KW-0325">Glycoprotein</keyword>
<dbReference type="PANTHER" id="PTHR10066">
    <property type="entry name" value="BETA-GLUCURONIDASE"/>
    <property type="match status" value="1"/>
</dbReference>
<proteinExistence type="inferred from homology"/>
<dbReference type="SUPFAM" id="SSF49303">
    <property type="entry name" value="beta-Galactosidase/glucuronidase domain"/>
    <property type="match status" value="1"/>
</dbReference>
<dbReference type="GO" id="GO:0005615">
    <property type="term" value="C:extracellular space"/>
    <property type="evidence" value="ECO:0007669"/>
    <property type="project" value="TreeGrafter"/>
</dbReference>
<dbReference type="Proteomes" id="UP001186944">
    <property type="component" value="Unassembled WGS sequence"/>
</dbReference>
<dbReference type="EC" id="3.2.1.31" evidence="5 12"/>
<dbReference type="PRINTS" id="PR00132">
    <property type="entry name" value="GLHYDRLASE2"/>
</dbReference>
<evidence type="ECO:0000256" key="6">
    <source>
        <dbReference type="ARBA" id="ARBA00016205"/>
    </source>
</evidence>
<reference evidence="16" key="1">
    <citation type="submission" date="2019-08" db="EMBL/GenBank/DDBJ databases">
        <title>The improved chromosome-level genome for the pearl oyster Pinctada fucata martensii using PacBio sequencing and Hi-C.</title>
        <authorList>
            <person name="Zheng Z."/>
        </authorList>
    </citation>
    <scope>NUCLEOTIDE SEQUENCE</scope>
    <source>
        <strain evidence="16">ZZ-2019</strain>
        <tissue evidence="16">Adductor muscle</tissue>
    </source>
</reference>
<dbReference type="Pfam" id="PF02836">
    <property type="entry name" value="Glyco_hydro_2_C"/>
    <property type="match status" value="1"/>
</dbReference>
<evidence type="ECO:0000256" key="3">
    <source>
        <dbReference type="ARBA" id="ARBA00007401"/>
    </source>
</evidence>
<evidence type="ECO:0000259" key="13">
    <source>
        <dbReference type="Pfam" id="PF00703"/>
    </source>
</evidence>
<dbReference type="FunFam" id="2.60.120.260:FF:000027">
    <property type="entry name" value="Beta-glucuronidase"/>
    <property type="match status" value="1"/>
</dbReference>
<keyword evidence="8 12" id="KW-0378">Hydrolase</keyword>
<comment type="catalytic activity">
    <reaction evidence="12">
        <text>a beta-D-glucuronoside + H2O = D-glucuronate + an alcohol</text>
        <dbReference type="Rhea" id="RHEA:17633"/>
        <dbReference type="ChEBI" id="CHEBI:15377"/>
        <dbReference type="ChEBI" id="CHEBI:30879"/>
        <dbReference type="ChEBI" id="CHEBI:58720"/>
        <dbReference type="ChEBI" id="CHEBI:83411"/>
        <dbReference type="EC" id="3.2.1.31"/>
    </reaction>
</comment>
<comment type="function">
    <text evidence="1 12">Plays an important role in the degradation of dermatan and keratan sulfates.</text>
</comment>
<keyword evidence="11 12" id="KW-0326">Glycosidase</keyword>